<dbReference type="AlphaFoldDB" id="T1BAH5"/>
<name>T1BAH5_9ZZZZ</name>
<sequence length="81" mass="9387">SVETLGRILTIKSDENALKEISLLDGCYVIRSNLPVDRGSMEIIHQRYKDLANVEWAFRTMKSDIIELRPINVRKKTRTRA</sequence>
<feature type="non-terminal residue" evidence="1">
    <location>
        <position position="1"/>
    </location>
</feature>
<comment type="caution">
    <text evidence="1">The sequence shown here is derived from an EMBL/GenBank/DDBJ whole genome shotgun (WGS) entry which is preliminary data.</text>
</comment>
<organism evidence="1">
    <name type="scientific">mine drainage metagenome</name>
    <dbReference type="NCBI Taxonomy" id="410659"/>
    <lineage>
        <taxon>unclassified sequences</taxon>
        <taxon>metagenomes</taxon>
        <taxon>ecological metagenomes</taxon>
    </lineage>
</organism>
<evidence type="ECO:0000313" key="1">
    <source>
        <dbReference type="EMBL" id="EQD51240.1"/>
    </source>
</evidence>
<feature type="non-terminal residue" evidence="1">
    <location>
        <position position="81"/>
    </location>
</feature>
<protein>
    <recommendedName>
        <fullName evidence="2">Transposase IS4 family protein</fullName>
    </recommendedName>
</protein>
<dbReference type="EMBL" id="AUZX01009593">
    <property type="protein sequence ID" value="EQD51240.1"/>
    <property type="molecule type" value="Genomic_DNA"/>
</dbReference>
<evidence type="ECO:0008006" key="2">
    <source>
        <dbReference type="Google" id="ProtNLM"/>
    </source>
</evidence>
<accession>T1BAH5</accession>
<gene>
    <name evidence="1" type="ORF">B1A_13134</name>
</gene>
<reference evidence="1" key="2">
    <citation type="journal article" date="2014" name="ISME J.">
        <title>Microbial stratification in low pH oxic and suboxic macroscopic growths along an acid mine drainage.</title>
        <authorList>
            <person name="Mendez-Garcia C."/>
            <person name="Mesa V."/>
            <person name="Sprenger R.R."/>
            <person name="Richter M."/>
            <person name="Diez M.S."/>
            <person name="Solano J."/>
            <person name="Bargiela R."/>
            <person name="Golyshina O.V."/>
            <person name="Manteca A."/>
            <person name="Ramos J.L."/>
            <person name="Gallego J.R."/>
            <person name="Llorente I."/>
            <person name="Martins Dos Santos V.A."/>
            <person name="Jensen O.N."/>
            <person name="Pelaez A.I."/>
            <person name="Sanchez J."/>
            <person name="Ferrer M."/>
        </authorList>
    </citation>
    <scope>NUCLEOTIDE SEQUENCE</scope>
</reference>
<proteinExistence type="predicted"/>
<reference evidence="1" key="1">
    <citation type="submission" date="2013-08" db="EMBL/GenBank/DDBJ databases">
        <authorList>
            <person name="Mendez C."/>
            <person name="Richter M."/>
            <person name="Ferrer M."/>
            <person name="Sanchez J."/>
        </authorList>
    </citation>
    <scope>NUCLEOTIDE SEQUENCE</scope>
</reference>